<name>A0A1W1WSD2_9BACT</name>
<dbReference type="EMBL" id="FWWZ01000001">
    <property type="protein sequence ID" value="SMC09115.1"/>
    <property type="molecule type" value="Genomic_DNA"/>
</dbReference>
<organism evidence="1 2">
    <name type="scientific">Nitratiruptor tergarcus DSM 16512</name>
    <dbReference type="NCBI Taxonomy" id="1069081"/>
    <lineage>
        <taxon>Bacteria</taxon>
        <taxon>Pseudomonadati</taxon>
        <taxon>Campylobacterota</taxon>
        <taxon>Epsilonproteobacteria</taxon>
        <taxon>Nautiliales</taxon>
        <taxon>Nitratiruptoraceae</taxon>
        <taxon>Nitratiruptor</taxon>
    </lineage>
</organism>
<evidence type="ECO:0000313" key="1">
    <source>
        <dbReference type="EMBL" id="SMC09115.1"/>
    </source>
</evidence>
<dbReference type="AlphaFoldDB" id="A0A1W1WSD2"/>
<evidence type="ECO:0000313" key="2">
    <source>
        <dbReference type="Proteomes" id="UP000192602"/>
    </source>
</evidence>
<reference evidence="2" key="1">
    <citation type="submission" date="2017-04" db="EMBL/GenBank/DDBJ databases">
        <authorList>
            <person name="Varghese N."/>
            <person name="Submissions S."/>
        </authorList>
    </citation>
    <scope>NUCLEOTIDE SEQUENCE [LARGE SCALE GENOMIC DNA]</scope>
    <source>
        <strain evidence="2">DSM 16512</strain>
    </source>
</reference>
<dbReference type="Proteomes" id="UP000192602">
    <property type="component" value="Unassembled WGS sequence"/>
</dbReference>
<dbReference type="RefSeq" id="WP_084275363.1">
    <property type="nucleotide sequence ID" value="NZ_AP026671.1"/>
</dbReference>
<gene>
    <name evidence="1" type="ORF">SAMN05660197_0913</name>
</gene>
<keyword evidence="2" id="KW-1185">Reference proteome</keyword>
<accession>A0A1W1WSD2</accession>
<proteinExistence type="predicted"/>
<dbReference type="STRING" id="1069081.SAMN05660197_0913"/>
<protein>
    <submittedName>
        <fullName evidence="1">Uncharacterized protein</fullName>
    </submittedName>
</protein>
<sequence length="161" mass="18312">MRLFAFVALLLLGCSYKSVELSPQVTLVSNTSLHIVIEEQISPLLGYIVDKNQKIPIKIDKSIGSLLKAKLSQTKNKKLATYAIHLKIQKVRIVYFPQKSGNNLFGKLLLEVRLSQKNRLLIKKIAINRALHIIPIDYEKKIEQLLYSMIEEAVGLIEEMV</sequence>